<evidence type="ECO:0000256" key="1">
    <source>
        <dbReference type="ARBA" id="ARBA00004141"/>
    </source>
</evidence>
<feature type="transmembrane region" description="Helical" evidence="5">
    <location>
        <begin position="66"/>
        <end position="99"/>
    </location>
</feature>
<evidence type="ECO:0000256" key="4">
    <source>
        <dbReference type="ARBA" id="ARBA00023136"/>
    </source>
</evidence>
<gene>
    <name evidence="6" type="ORF">I5907_05625</name>
</gene>
<reference evidence="6" key="1">
    <citation type="submission" date="2020-11" db="EMBL/GenBank/DDBJ databases">
        <title>Bacterial whole genome sequence for Panacibacter sp. DH6.</title>
        <authorList>
            <person name="Le V."/>
            <person name="Ko S."/>
            <person name="Ahn C.-Y."/>
            <person name="Oh H.-M."/>
        </authorList>
    </citation>
    <scope>NUCLEOTIDE SEQUENCE</scope>
    <source>
        <strain evidence="6">DH6</strain>
    </source>
</reference>
<sequence>MSESSFLGSDSIPPYTPTSDEKTLALVSHIITIVSSFIAPLIIYLVKKDESPFVAAHAKESLNFQITAFIAIILCVISIVGLLLLWAVGLLIFILVIVATIRASEGKLYRYPFTIRFIK</sequence>
<evidence type="ECO:0000256" key="2">
    <source>
        <dbReference type="ARBA" id="ARBA00022692"/>
    </source>
</evidence>
<dbReference type="EMBL" id="JADWYR010000001">
    <property type="protein sequence ID" value="MBG9375703.1"/>
    <property type="molecule type" value="Genomic_DNA"/>
</dbReference>
<dbReference type="Proteomes" id="UP000628448">
    <property type="component" value="Unassembled WGS sequence"/>
</dbReference>
<accession>A0A931GW07</accession>
<name>A0A931GW07_9BACT</name>
<comment type="caution">
    <text evidence="6">The sequence shown here is derived from an EMBL/GenBank/DDBJ whole genome shotgun (WGS) entry which is preliminary data.</text>
</comment>
<keyword evidence="4 5" id="KW-0472">Membrane</keyword>
<feature type="transmembrane region" description="Helical" evidence="5">
    <location>
        <begin position="24"/>
        <end position="46"/>
    </location>
</feature>
<evidence type="ECO:0000256" key="5">
    <source>
        <dbReference type="SAM" id="Phobius"/>
    </source>
</evidence>
<dbReference type="Pfam" id="PF09685">
    <property type="entry name" value="MamF_MmsF"/>
    <property type="match status" value="1"/>
</dbReference>
<evidence type="ECO:0000256" key="3">
    <source>
        <dbReference type="ARBA" id="ARBA00022989"/>
    </source>
</evidence>
<dbReference type="InterPro" id="IPR019109">
    <property type="entry name" value="MamF_MmsF"/>
</dbReference>
<proteinExistence type="predicted"/>
<protein>
    <submittedName>
        <fullName evidence="6">DUF4870 domain-containing protein</fullName>
    </submittedName>
</protein>
<keyword evidence="7" id="KW-1185">Reference proteome</keyword>
<keyword evidence="3 5" id="KW-1133">Transmembrane helix</keyword>
<organism evidence="6 7">
    <name type="scientific">Panacibacter microcysteis</name>
    <dbReference type="NCBI Taxonomy" id="2793269"/>
    <lineage>
        <taxon>Bacteria</taxon>
        <taxon>Pseudomonadati</taxon>
        <taxon>Bacteroidota</taxon>
        <taxon>Chitinophagia</taxon>
        <taxon>Chitinophagales</taxon>
        <taxon>Chitinophagaceae</taxon>
        <taxon>Panacibacter</taxon>
    </lineage>
</organism>
<dbReference type="RefSeq" id="WP_196989739.1">
    <property type="nucleotide sequence ID" value="NZ_JADWYR010000001.1"/>
</dbReference>
<keyword evidence="2 5" id="KW-0812">Transmembrane</keyword>
<evidence type="ECO:0000313" key="7">
    <source>
        <dbReference type="Proteomes" id="UP000628448"/>
    </source>
</evidence>
<dbReference type="AlphaFoldDB" id="A0A931GW07"/>
<evidence type="ECO:0000313" key="6">
    <source>
        <dbReference type="EMBL" id="MBG9375703.1"/>
    </source>
</evidence>
<comment type="subcellular location">
    <subcellularLocation>
        <location evidence="1">Membrane</location>
        <topology evidence="1">Multi-pass membrane protein</topology>
    </subcellularLocation>
</comment>